<feature type="transmembrane region" description="Helical" evidence="1">
    <location>
        <begin position="92"/>
        <end position="112"/>
    </location>
</feature>
<dbReference type="AlphaFoldDB" id="A0A0F9C721"/>
<feature type="transmembrane region" description="Helical" evidence="1">
    <location>
        <begin position="167"/>
        <end position="185"/>
    </location>
</feature>
<keyword evidence="1" id="KW-1133">Transmembrane helix</keyword>
<keyword evidence="1" id="KW-0812">Transmembrane</keyword>
<gene>
    <name evidence="2" type="ORF">LCGC14_2703290</name>
</gene>
<keyword evidence="1" id="KW-0472">Membrane</keyword>
<proteinExistence type="predicted"/>
<feature type="transmembrane region" description="Helical" evidence="1">
    <location>
        <begin position="212"/>
        <end position="230"/>
    </location>
</feature>
<reference evidence="2" key="1">
    <citation type="journal article" date="2015" name="Nature">
        <title>Complex archaea that bridge the gap between prokaryotes and eukaryotes.</title>
        <authorList>
            <person name="Spang A."/>
            <person name="Saw J.H."/>
            <person name="Jorgensen S.L."/>
            <person name="Zaremba-Niedzwiedzka K."/>
            <person name="Martijn J."/>
            <person name="Lind A.E."/>
            <person name="van Eijk R."/>
            <person name="Schleper C."/>
            <person name="Guy L."/>
            <person name="Ettema T.J."/>
        </authorList>
    </citation>
    <scope>NUCLEOTIDE SEQUENCE</scope>
</reference>
<evidence type="ECO:0000256" key="1">
    <source>
        <dbReference type="SAM" id="Phobius"/>
    </source>
</evidence>
<comment type="caution">
    <text evidence="2">The sequence shown here is derived from an EMBL/GenBank/DDBJ whole genome shotgun (WGS) entry which is preliminary data.</text>
</comment>
<feature type="transmembrane region" description="Helical" evidence="1">
    <location>
        <begin position="21"/>
        <end position="41"/>
    </location>
</feature>
<evidence type="ECO:0000313" key="2">
    <source>
        <dbReference type="EMBL" id="KKK92401.1"/>
    </source>
</evidence>
<organism evidence="2">
    <name type="scientific">marine sediment metagenome</name>
    <dbReference type="NCBI Taxonomy" id="412755"/>
    <lineage>
        <taxon>unclassified sequences</taxon>
        <taxon>metagenomes</taxon>
        <taxon>ecological metagenomes</taxon>
    </lineage>
</organism>
<sequence length="296" mass="34237">MLKKLRERAYNFDLFALGNSAVLYYMLIFYLAPLLILLGISPESTVADYQMNYRALFYITIGLIFLILGYRSRLPATVVKKFPSFLKRGWDFSKVPWVFAFVFGVGLIIKYIKVVSGVYFHLNQNPTFVSSPFYSVVGFLGWFGSLALIIAFVSYFYLQRIGDKRYIYWRWIAYGVFIFEIFYALPSCSKLSVIVPIALYLIVRWYLVKREYWRVILSAFVVILLLFPFADFCRTEGGLQGYLVSAGNEFNATDIGDIEGNFLGRINQYHIFSKILENPQPFLYGKSLLSFFVSLG</sequence>
<name>A0A0F9C721_9ZZZZ</name>
<protein>
    <submittedName>
        <fullName evidence="2">Uncharacterized protein</fullName>
    </submittedName>
</protein>
<feature type="transmembrane region" description="Helical" evidence="1">
    <location>
        <begin position="191"/>
        <end position="207"/>
    </location>
</feature>
<dbReference type="EMBL" id="LAZR01048227">
    <property type="protein sequence ID" value="KKK92401.1"/>
    <property type="molecule type" value="Genomic_DNA"/>
</dbReference>
<feature type="non-terminal residue" evidence="2">
    <location>
        <position position="296"/>
    </location>
</feature>
<feature type="transmembrane region" description="Helical" evidence="1">
    <location>
        <begin position="132"/>
        <end position="158"/>
    </location>
</feature>
<feature type="transmembrane region" description="Helical" evidence="1">
    <location>
        <begin position="53"/>
        <end position="71"/>
    </location>
</feature>
<accession>A0A0F9C721</accession>